<feature type="domain" description="Plastocyanin-like" evidence="15">
    <location>
        <begin position="197"/>
        <end position="337"/>
    </location>
</feature>
<dbReference type="InterPro" id="IPR002355">
    <property type="entry name" value="Cu_oxidase_Cu_BS"/>
</dbReference>
<dbReference type="KEGG" id="psco:LY89DRAFT_764090"/>
<dbReference type="AlphaFoldDB" id="A0A132B8N4"/>
<dbReference type="FunFam" id="2.60.40.420:FF:000038">
    <property type="entry name" value="Extracellular dihydrogeodin oxidase/laccase"/>
    <property type="match status" value="1"/>
</dbReference>
<proteinExistence type="inferred from homology"/>
<comment type="similarity">
    <text evidence="5">Belongs to the multicopper oxidase family.</text>
</comment>
<reference evidence="18 19" key="1">
    <citation type="submission" date="2015-10" db="EMBL/GenBank/DDBJ databases">
        <title>Full genome of DAOMC 229536 Phialocephala scopiformis, a fungal endophyte of spruce producing the potent anti-insectan compound rugulosin.</title>
        <authorList>
            <consortium name="DOE Joint Genome Institute"/>
            <person name="Walker A.K."/>
            <person name="Frasz S.L."/>
            <person name="Seifert K.A."/>
            <person name="Miller J.D."/>
            <person name="Mondo S.J."/>
            <person name="Labutti K."/>
            <person name="Lipzen A."/>
            <person name="Dockter R."/>
            <person name="Kennedy M."/>
            <person name="Grigoriev I.V."/>
            <person name="Spatafora J.W."/>
        </authorList>
    </citation>
    <scope>NUCLEOTIDE SEQUENCE [LARGE SCALE GENOMIC DNA]</scope>
    <source>
        <strain evidence="18 19">CBS 120377</strain>
    </source>
</reference>
<evidence type="ECO:0000256" key="7">
    <source>
        <dbReference type="ARBA" id="ARBA00022525"/>
    </source>
</evidence>
<evidence type="ECO:0000256" key="11">
    <source>
        <dbReference type="ARBA" id="ARBA00023008"/>
    </source>
</evidence>
<evidence type="ECO:0000256" key="4">
    <source>
        <dbReference type="ARBA" id="ARBA00004613"/>
    </source>
</evidence>
<evidence type="ECO:0000256" key="12">
    <source>
        <dbReference type="ARBA" id="ARBA00023180"/>
    </source>
</evidence>
<keyword evidence="11" id="KW-0186">Copper</keyword>
<keyword evidence="7" id="KW-0964">Secreted</keyword>
<evidence type="ECO:0000256" key="3">
    <source>
        <dbReference type="ARBA" id="ARBA00002075"/>
    </source>
</evidence>
<dbReference type="CDD" id="cd13880">
    <property type="entry name" value="CuRO_2_MaLCC_like"/>
    <property type="match status" value="1"/>
</dbReference>
<dbReference type="InterPro" id="IPR045087">
    <property type="entry name" value="Cu-oxidase_fam"/>
</dbReference>
<keyword evidence="9" id="KW-0677">Repeat</keyword>
<dbReference type="CDD" id="cd13854">
    <property type="entry name" value="CuRO_1_MaLCC_like"/>
    <property type="match status" value="1"/>
</dbReference>
<dbReference type="SMR" id="A0A132B8N4"/>
<dbReference type="Proteomes" id="UP000070700">
    <property type="component" value="Unassembled WGS sequence"/>
</dbReference>
<dbReference type="Gene3D" id="2.60.40.420">
    <property type="entry name" value="Cupredoxins - blue copper proteins"/>
    <property type="match status" value="3"/>
</dbReference>
<evidence type="ECO:0000313" key="18">
    <source>
        <dbReference type="EMBL" id="KUJ08756.1"/>
    </source>
</evidence>
<comment type="subcellular location">
    <subcellularLocation>
        <location evidence="4">Secreted</location>
    </subcellularLocation>
</comment>
<evidence type="ECO:0000256" key="14">
    <source>
        <dbReference type="SAM" id="SignalP"/>
    </source>
</evidence>
<dbReference type="Pfam" id="PF07732">
    <property type="entry name" value="Cu-oxidase_3"/>
    <property type="match status" value="1"/>
</dbReference>
<comment type="function">
    <text evidence="3">Lignin degradation and detoxification of lignin-derived products.</text>
</comment>
<dbReference type="EMBL" id="KQ947434">
    <property type="protein sequence ID" value="KUJ08756.1"/>
    <property type="molecule type" value="Genomic_DNA"/>
</dbReference>
<dbReference type="GO" id="GO:0052716">
    <property type="term" value="F:hydroquinone:oxygen oxidoreductase activity"/>
    <property type="evidence" value="ECO:0007669"/>
    <property type="project" value="UniProtKB-EC"/>
</dbReference>
<organism evidence="18 19">
    <name type="scientific">Mollisia scopiformis</name>
    <name type="common">Conifer needle endophyte fungus</name>
    <name type="synonym">Phialocephala scopiformis</name>
    <dbReference type="NCBI Taxonomy" id="149040"/>
    <lineage>
        <taxon>Eukaryota</taxon>
        <taxon>Fungi</taxon>
        <taxon>Dikarya</taxon>
        <taxon>Ascomycota</taxon>
        <taxon>Pezizomycotina</taxon>
        <taxon>Leotiomycetes</taxon>
        <taxon>Helotiales</taxon>
        <taxon>Mollisiaceae</taxon>
        <taxon>Mollisia</taxon>
    </lineage>
</organism>
<dbReference type="FunFam" id="2.60.40.420:FF:000021">
    <property type="entry name" value="Extracellular dihydrogeodin oxidase/laccase"/>
    <property type="match status" value="1"/>
</dbReference>
<evidence type="ECO:0000256" key="5">
    <source>
        <dbReference type="ARBA" id="ARBA00010609"/>
    </source>
</evidence>
<dbReference type="PROSITE" id="PS00080">
    <property type="entry name" value="MULTICOPPER_OXIDASE2"/>
    <property type="match status" value="1"/>
</dbReference>
<evidence type="ECO:0000256" key="2">
    <source>
        <dbReference type="ARBA" id="ARBA00001935"/>
    </source>
</evidence>
<evidence type="ECO:0000256" key="10">
    <source>
        <dbReference type="ARBA" id="ARBA00023002"/>
    </source>
</evidence>
<dbReference type="InParanoid" id="A0A132B8N4"/>
<keyword evidence="12" id="KW-0325">Glycoprotein</keyword>
<keyword evidence="19" id="KW-1185">Reference proteome</keyword>
<accession>A0A132B8N4</accession>
<keyword evidence="14" id="KW-0732">Signal</keyword>
<protein>
    <recommendedName>
        <fullName evidence="6">laccase</fullName>
        <ecNumber evidence="6">1.10.3.2</ecNumber>
    </recommendedName>
</protein>
<dbReference type="GO" id="GO:0005507">
    <property type="term" value="F:copper ion binding"/>
    <property type="evidence" value="ECO:0007669"/>
    <property type="project" value="InterPro"/>
</dbReference>
<comment type="catalytic activity">
    <reaction evidence="1">
        <text>4 hydroquinone + O2 = 4 benzosemiquinone + 2 H2O</text>
        <dbReference type="Rhea" id="RHEA:11276"/>
        <dbReference type="ChEBI" id="CHEBI:15377"/>
        <dbReference type="ChEBI" id="CHEBI:15379"/>
        <dbReference type="ChEBI" id="CHEBI:17594"/>
        <dbReference type="ChEBI" id="CHEBI:17977"/>
        <dbReference type="EC" id="1.10.3.2"/>
    </reaction>
</comment>
<dbReference type="RefSeq" id="XP_018063111.1">
    <property type="nucleotide sequence ID" value="XM_018221622.1"/>
</dbReference>
<keyword evidence="13" id="KW-0439">Lignin degradation</keyword>
<evidence type="ECO:0000256" key="9">
    <source>
        <dbReference type="ARBA" id="ARBA00022737"/>
    </source>
</evidence>
<keyword evidence="8" id="KW-0479">Metal-binding</keyword>
<feature type="signal peptide" evidence="14">
    <location>
        <begin position="1"/>
        <end position="20"/>
    </location>
</feature>
<feature type="chain" id="PRO_5007288010" description="laccase" evidence="14">
    <location>
        <begin position="21"/>
        <end position="562"/>
    </location>
</feature>
<feature type="domain" description="Plastocyanin-like" evidence="17">
    <location>
        <begin position="74"/>
        <end position="185"/>
    </location>
</feature>
<evidence type="ECO:0000256" key="13">
    <source>
        <dbReference type="ARBA" id="ARBA00023185"/>
    </source>
</evidence>
<dbReference type="InterPro" id="IPR008972">
    <property type="entry name" value="Cupredoxin"/>
</dbReference>
<evidence type="ECO:0000259" key="15">
    <source>
        <dbReference type="Pfam" id="PF00394"/>
    </source>
</evidence>
<keyword evidence="10" id="KW-0560">Oxidoreductase</keyword>
<dbReference type="CDD" id="cd13901">
    <property type="entry name" value="CuRO_3_MaLCC_like"/>
    <property type="match status" value="1"/>
</dbReference>
<sequence length="562" mass="61749">MLFSGLSCFALYLFASSTIAAPHEKREGLDKRQSCTNSATDRSCWGDYDLSTNWYDTVPDTGVIREYWLELVNTTLAPDGVERVVLTVNGTLPGPTIEADWGDTVVVHVTNGLTNNGTTIHFHGIRQNNTIQNDGVASVTQCPVAPGDSYTYTWRATQYGYSWYHSHYSLQAWDGVFGAIHINGPTSANYDVDLGNLFIQDWSHTTASSLFEYDETVGPPTLTTGLINGTNMYGTLGSYYEQTFVSDTSYKFGIVNVAIDTFFKFSIDNHTMTVVAMDFVPIEPFETTILSMGIAQRYDVIINATEPVGNYWMRAIPQVTCSSNDNVDGILGIIRYDSTSTADPTTTGYTYTDSCDDIPLASLVPYLPLDVGDADITEDLDITVAESASGIIYWYVSNSTFDLDWSDPTLMQVYDNATTFGVSENVYEVAAQGQWTYVILEQTSGAAHPIHLHGHDFYVLASGVGTYASAAPTLITTNPPRRDVTMLPPEGYLVIAFLADNPGTWLMHCHIGWHQSLGLDLQFVAQRSQIDALVDGAVLNDTCGGWDAYLTLTDLRQDDDGV</sequence>
<dbReference type="Pfam" id="PF07731">
    <property type="entry name" value="Cu-oxidase_2"/>
    <property type="match status" value="1"/>
</dbReference>
<dbReference type="EC" id="1.10.3.2" evidence="6"/>
<dbReference type="GO" id="GO:0005576">
    <property type="term" value="C:extracellular region"/>
    <property type="evidence" value="ECO:0007669"/>
    <property type="project" value="UniProtKB-SubCell"/>
</dbReference>
<dbReference type="PANTHER" id="PTHR11709:SF502">
    <property type="entry name" value="MULTICOPPER OXIDASE"/>
    <property type="match status" value="1"/>
</dbReference>
<dbReference type="PANTHER" id="PTHR11709">
    <property type="entry name" value="MULTI-COPPER OXIDASE"/>
    <property type="match status" value="1"/>
</dbReference>
<evidence type="ECO:0000313" key="19">
    <source>
        <dbReference type="Proteomes" id="UP000070700"/>
    </source>
</evidence>
<dbReference type="InterPro" id="IPR001117">
    <property type="entry name" value="Cu-oxidase_2nd"/>
</dbReference>
<evidence type="ECO:0000256" key="8">
    <source>
        <dbReference type="ARBA" id="ARBA00022723"/>
    </source>
</evidence>
<feature type="domain" description="Plastocyanin-like" evidence="16">
    <location>
        <begin position="405"/>
        <end position="526"/>
    </location>
</feature>
<dbReference type="GO" id="GO:0046274">
    <property type="term" value="P:lignin catabolic process"/>
    <property type="evidence" value="ECO:0007669"/>
    <property type="project" value="UniProtKB-KW"/>
</dbReference>
<evidence type="ECO:0000256" key="6">
    <source>
        <dbReference type="ARBA" id="ARBA00012297"/>
    </source>
</evidence>
<comment type="cofactor">
    <cofactor evidence="2">
        <name>Cu cation</name>
        <dbReference type="ChEBI" id="CHEBI:23378"/>
    </cofactor>
</comment>
<name>A0A132B8N4_MOLSC</name>
<evidence type="ECO:0000259" key="16">
    <source>
        <dbReference type="Pfam" id="PF07731"/>
    </source>
</evidence>
<dbReference type="InterPro" id="IPR011706">
    <property type="entry name" value="Cu-oxidase_C"/>
</dbReference>
<dbReference type="Pfam" id="PF00394">
    <property type="entry name" value="Cu-oxidase"/>
    <property type="match status" value="1"/>
</dbReference>
<dbReference type="OrthoDB" id="2121828at2759"/>
<evidence type="ECO:0000259" key="17">
    <source>
        <dbReference type="Pfam" id="PF07732"/>
    </source>
</evidence>
<dbReference type="SUPFAM" id="SSF49503">
    <property type="entry name" value="Cupredoxins"/>
    <property type="match status" value="3"/>
</dbReference>
<gene>
    <name evidence="18" type="ORF">LY89DRAFT_764090</name>
</gene>
<dbReference type="GeneID" id="28831348"/>
<dbReference type="InterPro" id="IPR011707">
    <property type="entry name" value="Cu-oxidase-like_N"/>
</dbReference>
<evidence type="ECO:0000256" key="1">
    <source>
        <dbReference type="ARBA" id="ARBA00000349"/>
    </source>
</evidence>